<dbReference type="Gene3D" id="3.40.50.300">
    <property type="entry name" value="P-loop containing nucleotide triphosphate hydrolases"/>
    <property type="match status" value="1"/>
</dbReference>
<dbReference type="InterPro" id="IPR003439">
    <property type="entry name" value="ABC_transporter-like_ATP-bd"/>
</dbReference>
<proteinExistence type="predicted"/>
<evidence type="ECO:0000256" key="1">
    <source>
        <dbReference type="ARBA" id="ARBA00022448"/>
    </source>
</evidence>
<dbReference type="PROSITE" id="PS50893">
    <property type="entry name" value="ABC_TRANSPORTER_2"/>
    <property type="match status" value="1"/>
</dbReference>
<evidence type="ECO:0000256" key="2">
    <source>
        <dbReference type="ARBA" id="ARBA00022741"/>
    </source>
</evidence>
<feature type="domain" description="ABC transporter" evidence="4">
    <location>
        <begin position="22"/>
        <end position="255"/>
    </location>
</feature>
<dbReference type="GO" id="GO:0015188">
    <property type="term" value="F:L-isoleucine transmembrane transporter activity"/>
    <property type="evidence" value="ECO:0007669"/>
    <property type="project" value="TreeGrafter"/>
</dbReference>
<keyword evidence="3 5" id="KW-0067">ATP-binding</keyword>
<protein>
    <submittedName>
        <fullName evidence="5">ATP-binding cassette domain-containing protein</fullName>
    </submittedName>
</protein>
<keyword evidence="1" id="KW-0813">Transport</keyword>
<dbReference type="Pfam" id="PF00005">
    <property type="entry name" value="ABC_tran"/>
    <property type="match status" value="1"/>
</dbReference>
<dbReference type="GO" id="GO:0015808">
    <property type="term" value="P:L-alanine transport"/>
    <property type="evidence" value="ECO:0007669"/>
    <property type="project" value="TreeGrafter"/>
</dbReference>
<dbReference type="GO" id="GO:1903805">
    <property type="term" value="P:L-valine import across plasma membrane"/>
    <property type="evidence" value="ECO:0007669"/>
    <property type="project" value="TreeGrafter"/>
</dbReference>
<dbReference type="GO" id="GO:0042941">
    <property type="term" value="P:D-alanine transmembrane transport"/>
    <property type="evidence" value="ECO:0007669"/>
    <property type="project" value="TreeGrafter"/>
</dbReference>
<dbReference type="GO" id="GO:0005524">
    <property type="term" value="F:ATP binding"/>
    <property type="evidence" value="ECO:0007669"/>
    <property type="project" value="UniProtKB-KW"/>
</dbReference>
<gene>
    <name evidence="5" type="ORF">FH759_05905</name>
</gene>
<dbReference type="PANTHER" id="PTHR45772:SF7">
    <property type="entry name" value="AMINO ACID ABC TRANSPORTER ATP-BINDING PROTEIN"/>
    <property type="match status" value="1"/>
</dbReference>
<dbReference type="RefSeq" id="WP_273248996.1">
    <property type="nucleotide sequence ID" value="NZ_VENJ01000006.1"/>
</dbReference>
<name>A0A7C9LRG0_9RHOB</name>
<dbReference type="EMBL" id="VENJ01000006">
    <property type="protein sequence ID" value="MTJ04216.1"/>
    <property type="molecule type" value="Genomic_DNA"/>
</dbReference>
<dbReference type="GO" id="GO:0005304">
    <property type="term" value="F:L-valine transmembrane transporter activity"/>
    <property type="evidence" value="ECO:0007669"/>
    <property type="project" value="TreeGrafter"/>
</dbReference>
<dbReference type="GO" id="GO:0005886">
    <property type="term" value="C:plasma membrane"/>
    <property type="evidence" value="ECO:0007669"/>
    <property type="project" value="TreeGrafter"/>
</dbReference>
<comment type="caution">
    <text evidence="5">The sequence shown here is derived from an EMBL/GenBank/DDBJ whole genome shotgun (WGS) entry which is preliminary data.</text>
</comment>
<dbReference type="SMART" id="SM00382">
    <property type="entry name" value="AAA"/>
    <property type="match status" value="1"/>
</dbReference>
<dbReference type="Proteomes" id="UP000483078">
    <property type="component" value="Unassembled WGS sequence"/>
</dbReference>
<evidence type="ECO:0000313" key="5">
    <source>
        <dbReference type="EMBL" id="MTJ04216.1"/>
    </source>
</evidence>
<evidence type="ECO:0000256" key="3">
    <source>
        <dbReference type="ARBA" id="ARBA00022840"/>
    </source>
</evidence>
<dbReference type="SUPFAM" id="SSF52540">
    <property type="entry name" value="P-loop containing nucleoside triphosphate hydrolases"/>
    <property type="match status" value="1"/>
</dbReference>
<dbReference type="InterPro" id="IPR032823">
    <property type="entry name" value="BCA_ABC_TP_C"/>
</dbReference>
<evidence type="ECO:0000313" key="6">
    <source>
        <dbReference type="Proteomes" id="UP000483078"/>
    </source>
</evidence>
<dbReference type="InterPro" id="IPR051120">
    <property type="entry name" value="ABC_AA/LPS_Transport"/>
</dbReference>
<organism evidence="5 6">
    <name type="scientific">Sediminimonas qiaohouensis</name>
    <dbReference type="NCBI Taxonomy" id="552061"/>
    <lineage>
        <taxon>Bacteria</taxon>
        <taxon>Pseudomonadati</taxon>
        <taxon>Pseudomonadota</taxon>
        <taxon>Alphaproteobacteria</taxon>
        <taxon>Rhodobacterales</taxon>
        <taxon>Roseobacteraceae</taxon>
        <taxon>Sediminimonas</taxon>
    </lineage>
</organism>
<reference evidence="5 6" key="1">
    <citation type="submission" date="2019-06" db="EMBL/GenBank/DDBJ databases">
        <title>Enrichment of Autotrophic Halophilic Microorganisms from Red Sea Brine Pool Using Microbial Electrosynthesis System.</title>
        <authorList>
            <person name="Alqahtani M.F."/>
            <person name="Bajracharya S."/>
            <person name="Katuri K.P."/>
            <person name="Ali M."/>
            <person name="Saikaly P.E."/>
        </authorList>
    </citation>
    <scope>NUCLEOTIDE SEQUENCE [LARGE SCALE GENOMIC DNA]</scope>
    <source>
        <strain evidence="5">MES6</strain>
    </source>
</reference>
<keyword evidence="2" id="KW-0547">Nucleotide-binding</keyword>
<dbReference type="GO" id="GO:1903806">
    <property type="term" value="P:L-isoleucine import across plasma membrane"/>
    <property type="evidence" value="ECO:0007669"/>
    <property type="project" value="TreeGrafter"/>
</dbReference>
<dbReference type="GO" id="GO:0015192">
    <property type="term" value="F:L-phenylalanine transmembrane transporter activity"/>
    <property type="evidence" value="ECO:0007669"/>
    <property type="project" value="TreeGrafter"/>
</dbReference>
<dbReference type="InterPro" id="IPR027417">
    <property type="entry name" value="P-loop_NTPase"/>
</dbReference>
<dbReference type="GO" id="GO:0016887">
    <property type="term" value="F:ATP hydrolysis activity"/>
    <property type="evidence" value="ECO:0007669"/>
    <property type="project" value="InterPro"/>
</dbReference>
<dbReference type="PANTHER" id="PTHR45772">
    <property type="entry name" value="CONSERVED COMPONENT OF ABC TRANSPORTER FOR NATURAL AMINO ACIDS-RELATED"/>
    <property type="match status" value="1"/>
</dbReference>
<dbReference type="InterPro" id="IPR003593">
    <property type="entry name" value="AAA+_ATPase"/>
</dbReference>
<accession>A0A7C9LRG0</accession>
<sequence>MHKQVARAVAKPAHCSTGPAAIEATGLVKRYGSMRALDAVSLRADRGEAVGIVGPNGAGKTTLFGALAGTFPLNQGGITYHGKVITYESAATRCAMGIARTYQVPRPFIGMTVFENVLVAARAGGGRDTAEAADFAAHVLDETGLMKLANTPAAAAGLLDRKRIEVARAMATSPQVILLDEIGGGLTEAELVELIVLIDTLKAGGMTIIWIEHILHALLKVIDRLICMSEGRILAQGDPHDVMENPAVRRAYLGSDPE</sequence>
<dbReference type="AlphaFoldDB" id="A0A7C9LRG0"/>
<dbReference type="Pfam" id="PF12399">
    <property type="entry name" value="BCA_ABC_TP_C"/>
    <property type="match status" value="1"/>
</dbReference>
<evidence type="ECO:0000259" key="4">
    <source>
        <dbReference type="PROSITE" id="PS50893"/>
    </source>
</evidence>